<organism evidence="2 3">
    <name type="scientific">Colletotrichum asianum</name>
    <dbReference type="NCBI Taxonomy" id="702518"/>
    <lineage>
        <taxon>Eukaryota</taxon>
        <taxon>Fungi</taxon>
        <taxon>Dikarya</taxon>
        <taxon>Ascomycota</taxon>
        <taxon>Pezizomycotina</taxon>
        <taxon>Sordariomycetes</taxon>
        <taxon>Hypocreomycetidae</taxon>
        <taxon>Glomerellales</taxon>
        <taxon>Glomerellaceae</taxon>
        <taxon>Colletotrichum</taxon>
        <taxon>Colletotrichum gloeosporioides species complex</taxon>
    </lineage>
</organism>
<dbReference type="Proteomes" id="UP000434172">
    <property type="component" value="Unassembled WGS sequence"/>
</dbReference>
<keyword evidence="1" id="KW-0732">Signal</keyword>
<name>A0A8H3WGA0_9PEZI</name>
<evidence type="ECO:0000313" key="3">
    <source>
        <dbReference type="Proteomes" id="UP000434172"/>
    </source>
</evidence>
<feature type="chain" id="PRO_5034254283" description="Secreted protein" evidence="1">
    <location>
        <begin position="26"/>
        <end position="96"/>
    </location>
</feature>
<protein>
    <recommendedName>
        <fullName evidence="4">Secreted protein</fullName>
    </recommendedName>
</protein>
<evidence type="ECO:0008006" key="4">
    <source>
        <dbReference type="Google" id="ProtNLM"/>
    </source>
</evidence>
<keyword evidence="3" id="KW-1185">Reference proteome</keyword>
<gene>
    <name evidence="2" type="ORF">GQ607_008678</name>
</gene>
<evidence type="ECO:0000313" key="2">
    <source>
        <dbReference type="EMBL" id="KAF0323973.1"/>
    </source>
</evidence>
<comment type="caution">
    <text evidence="2">The sequence shown here is derived from an EMBL/GenBank/DDBJ whole genome shotgun (WGS) entry which is preliminary data.</text>
</comment>
<proteinExistence type="predicted"/>
<sequence>MPVTPVICALCLCTFSPSDWPVSCASPSPSQACLDLASRLSLSHPSLPHQGLSSRSTLFLGGGSFGVAPFPTPSPSRWAYPNVPRSCSRQKLWPKP</sequence>
<accession>A0A8H3WGA0</accession>
<reference evidence="2 3" key="1">
    <citation type="submission" date="2019-12" db="EMBL/GenBank/DDBJ databases">
        <title>A genome sequence resource for the geographically widespread anthracnose pathogen Colletotrichum asianum.</title>
        <authorList>
            <person name="Meng Y."/>
        </authorList>
    </citation>
    <scope>NUCLEOTIDE SEQUENCE [LARGE SCALE GENOMIC DNA]</scope>
    <source>
        <strain evidence="2 3">ICMP 18580</strain>
    </source>
</reference>
<dbReference type="EMBL" id="WOWK01000047">
    <property type="protein sequence ID" value="KAF0323973.1"/>
    <property type="molecule type" value="Genomic_DNA"/>
</dbReference>
<dbReference type="AlphaFoldDB" id="A0A8H3WGA0"/>
<evidence type="ECO:0000256" key="1">
    <source>
        <dbReference type="SAM" id="SignalP"/>
    </source>
</evidence>
<feature type="signal peptide" evidence="1">
    <location>
        <begin position="1"/>
        <end position="25"/>
    </location>
</feature>